<protein>
    <submittedName>
        <fullName evidence="5">Peptidase S9</fullName>
    </submittedName>
</protein>
<proteinExistence type="predicted"/>
<sequence>MNKIFKLCLCLMIWSGLSVAQASPVIPIEHFSKDFAYRNVKISPDGKYLAFISKVDGKNNLYVLDIKKSKIISGVNFSENAQVGRYEWSGDDRLVMEKQYLRGWQSFPKYYGELFAMNADGSRKRYLVGYKGEMQTGSAVRKATPLYGTSFILDPLEHDEDHILIVTRPWNNVKEPKTVVYEVNVNTGYRKRVAGSPHKSGWFLTDRQGNVRVVSSTENYVDFEFFVRAPEGGEWQPLKLKNNALRNIIPVAFSASGKDVFLSASENGQPEGLYKLDLATGKTSLIFQDDVVSPTSVWVDPTSKEVYAVELEAGYPSYAFIDGDSKSSIKLKSLLAALPNSQVHIFSSSRDGKHSVVYAYSDTDPGQYYLYSEKEKSLKFLFSERGWIKPQEMSATKPIAFKARDGMTIHGYLTSPKGKAAKNLPLVVMPHGGPHGPRDFWGFNADTQLLASRGIAVLTVNFRGSGGYGKSFERAGHQKWGREIQFDIIDGTKYVVEQGYVNPENMCIMGASFGGYSALQSSILAPELFKCAIGVVGVYDLPLMFEEGDISEHETGRTYLTQVLGSDPKVHKAFSPSYNADKLKAKVLIVHGGEDRRAPIEQAESLIEALKEADHPYEYMLLESEGHGFYKAQHRQEYYDTVLTFLNKNLKL</sequence>
<keyword evidence="2" id="KW-0645">Protease</keyword>
<dbReference type="OrthoDB" id="4269629at2"/>
<evidence type="ECO:0000313" key="5">
    <source>
        <dbReference type="EMBL" id="OHU93123.1"/>
    </source>
</evidence>
<dbReference type="SUPFAM" id="SSF53474">
    <property type="entry name" value="alpha/beta-Hydrolases"/>
    <property type="match status" value="1"/>
</dbReference>
<dbReference type="GO" id="GO:0006508">
    <property type="term" value="P:proteolysis"/>
    <property type="evidence" value="ECO:0007669"/>
    <property type="project" value="InterPro"/>
</dbReference>
<feature type="signal peptide" evidence="3">
    <location>
        <begin position="1"/>
        <end position="22"/>
    </location>
</feature>
<dbReference type="InterPro" id="IPR011659">
    <property type="entry name" value="WD40"/>
</dbReference>
<accession>A0A1S1N0F7</accession>
<evidence type="ECO:0000313" key="6">
    <source>
        <dbReference type="Proteomes" id="UP000179786"/>
    </source>
</evidence>
<dbReference type="RefSeq" id="WP_070982828.1">
    <property type="nucleotide sequence ID" value="NZ_MKJU01000004.1"/>
</dbReference>
<dbReference type="Pfam" id="PF07676">
    <property type="entry name" value="PD40"/>
    <property type="match status" value="1"/>
</dbReference>
<dbReference type="PANTHER" id="PTHR42776">
    <property type="entry name" value="SERINE PEPTIDASE S9 FAMILY MEMBER"/>
    <property type="match status" value="1"/>
</dbReference>
<evidence type="ECO:0000256" key="1">
    <source>
        <dbReference type="ARBA" id="ARBA00022801"/>
    </source>
</evidence>
<dbReference type="STRING" id="1859457.BET10_02130"/>
<keyword evidence="1" id="KW-0378">Hydrolase</keyword>
<keyword evidence="2" id="KW-0720">Serine protease</keyword>
<dbReference type="Proteomes" id="UP000179786">
    <property type="component" value="Unassembled WGS sequence"/>
</dbReference>
<dbReference type="EMBL" id="MKJU01000004">
    <property type="protein sequence ID" value="OHU93123.1"/>
    <property type="molecule type" value="Genomic_DNA"/>
</dbReference>
<evidence type="ECO:0000256" key="3">
    <source>
        <dbReference type="SAM" id="SignalP"/>
    </source>
</evidence>
<reference evidence="5 6" key="1">
    <citation type="submission" date="2016-09" db="EMBL/GenBank/DDBJ databases">
        <title>Pseudoalteromonas amylolytica sp. nov., isolated from the surface seawater.</title>
        <authorList>
            <person name="Wu Y.-H."/>
            <person name="Cheng H."/>
            <person name="Jin X.-B."/>
            <person name="Wang C.-S."/>
            <person name="Xu X.-W."/>
        </authorList>
    </citation>
    <scope>NUCLEOTIDE SEQUENCE [LARGE SCALE GENOMIC DNA]</scope>
    <source>
        <strain evidence="5 6">JW1</strain>
    </source>
</reference>
<dbReference type="GO" id="GO:0004252">
    <property type="term" value="F:serine-type endopeptidase activity"/>
    <property type="evidence" value="ECO:0007669"/>
    <property type="project" value="TreeGrafter"/>
</dbReference>
<feature type="domain" description="Peptidase S9 prolyl oligopeptidase catalytic" evidence="4">
    <location>
        <begin position="441"/>
        <end position="651"/>
    </location>
</feature>
<evidence type="ECO:0000256" key="2">
    <source>
        <dbReference type="ARBA" id="ARBA00022825"/>
    </source>
</evidence>
<dbReference type="Gene3D" id="3.40.50.1820">
    <property type="entry name" value="alpha/beta hydrolase"/>
    <property type="match status" value="1"/>
</dbReference>
<dbReference type="PANTHER" id="PTHR42776:SF27">
    <property type="entry name" value="DIPEPTIDYL PEPTIDASE FAMILY MEMBER 6"/>
    <property type="match status" value="1"/>
</dbReference>
<keyword evidence="3" id="KW-0732">Signal</keyword>
<name>A0A1S1N0F7_9GAMM</name>
<dbReference type="InterPro" id="IPR001375">
    <property type="entry name" value="Peptidase_S9_cat"/>
</dbReference>
<dbReference type="AlphaFoldDB" id="A0A1S1N0F7"/>
<dbReference type="InterPro" id="IPR011042">
    <property type="entry name" value="6-blade_b-propeller_TolB-like"/>
</dbReference>
<dbReference type="InterPro" id="IPR029058">
    <property type="entry name" value="AB_hydrolase_fold"/>
</dbReference>
<evidence type="ECO:0000259" key="4">
    <source>
        <dbReference type="Pfam" id="PF00326"/>
    </source>
</evidence>
<dbReference type="SUPFAM" id="SSF82171">
    <property type="entry name" value="DPP6 N-terminal domain-like"/>
    <property type="match status" value="1"/>
</dbReference>
<dbReference type="Pfam" id="PF00326">
    <property type="entry name" value="Peptidase_S9"/>
    <property type="match status" value="1"/>
</dbReference>
<gene>
    <name evidence="5" type="ORF">BET10_02130</name>
</gene>
<organism evidence="5 6">
    <name type="scientific">Pseudoalteromonas amylolytica</name>
    <dbReference type="NCBI Taxonomy" id="1859457"/>
    <lineage>
        <taxon>Bacteria</taxon>
        <taxon>Pseudomonadati</taxon>
        <taxon>Pseudomonadota</taxon>
        <taxon>Gammaproteobacteria</taxon>
        <taxon>Alteromonadales</taxon>
        <taxon>Pseudoalteromonadaceae</taxon>
        <taxon>Pseudoalteromonas</taxon>
    </lineage>
</organism>
<feature type="chain" id="PRO_5010262088" evidence="3">
    <location>
        <begin position="23"/>
        <end position="652"/>
    </location>
</feature>
<dbReference type="FunFam" id="3.40.50.1820:FF:000442">
    <property type="entry name" value="Subfamily S9C unassigned peptidase"/>
    <property type="match status" value="1"/>
</dbReference>
<dbReference type="Gene3D" id="2.120.10.30">
    <property type="entry name" value="TolB, C-terminal domain"/>
    <property type="match status" value="1"/>
</dbReference>
<keyword evidence="6" id="KW-1185">Reference proteome</keyword>
<comment type="caution">
    <text evidence="5">The sequence shown here is derived from an EMBL/GenBank/DDBJ whole genome shotgun (WGS) entry which is preliminary data.</text>
</comment>